<dbReference type="SUPFAM" id="SSF56815">
    <property type="entry name" value="Sec1/munc18-like (SM) proteins"/>
    <property type="match status" value="1"/>
</dbReference>
<reference evidence="3" key="2">
    <citation type="submission" date="2025-09" db="UniProtKB">
        <authorList>
            <consortium name="Ensembl"/>
        </authorList>
    </citation>
    <scope>IDENTIFICATION</scope>
</reference>
<comment type="similarity">
    <text evidence="1">Belongs to the STXBP/unc-18/SEC1 family.</text>
</comment>
<keyword evidence="2" id="KW-0813">Transport</keyword>
<dbReference type="GeneTree" id="ENSGT00940000156813"/>
<dbReference type="InterPro" id="IPR043154">
    <property type="entry name" value="Sec-1-like_dom1"/>
</dbReference>
<dbReference type="InterPro" id="IPR001619">
    <property type="entry name" value="Sec1-like"/>
</dbReference>
<keyword evidence="4" id="KW-1185">Reference proteome</keyword>
<dbReference type="GO" id="GO:0016192">
    <property type="term" value="P:vesicle-mediated transport"/>
    <property type="evidence" value="ECO:0007669"/>
    <property type="project" value="InterPro"/>
</dbReference>
<accession>A0A8C4Q2T7</accession>
<dbReference type="Pfam" id="PF00995">
    <property type="entry name" value="Sec1"/>
    <property type="match status" value="1"/>
</dbReference>
<evidence type="ECO:0000313" key="3">
    <source>
        <dbReference type="Ensembl" id="ENSEBUP00000009142.1"/>
    </source>
</evidence>
<evidence type="ECO:0000256" key="2">
    <source>
        <dbReference type="ARBA" id="ARBA00022927"/>
    </source>
</evidence>
<sequence>MARPCPAVSLPDFSILNHIHRDQLIHLLELLPGKKDLFIDPALMPLLDRITGSSVLKKHEVDKFFKLDGKHVPGGCEQRFFLIRPEESMVKIVADSLNADKACSFRRKCKIIFTPRKLYCCDTILELEGVYGGKRCFHRRFFPLLHHNTIWSWCETASL</sequence>
<keyword evidence="2" id="KW-0653">Protein transport</keyword>
<dbReference type="GO" id="GO:0015031">
    <property type="term" value="P:protein transport"/>
    <property type="evidence" value="ECO:0007669"/>
    <property type="project" value="UniProtKB-KW"/>
</dbReference>
<name>A0A8C4Q2T7_EPTBU</name>
<evidence type="ECO:0000256" key="1">
    <source>
        <dbReference type="ARBA" id="ARBA00009884"/>
    </source>
</evidence>
<dbReference type="Ensembl" id="ENSEBUT00000009662.1">
    <property type="protein sequence ID" value="ENSEBUP00000009142.1"/>
    <property type="gene ID" value="ENSEBUG00000005907.1"/>
</dbReference>
<dbReference type="Gene3D" id="3.40.50.2060">
    <property type="match status" value="1"/>
</dbReference>
<proteinExistence type="inferred from homology"/>
<dbReference type="Proteomes" id="UP000694388">
    <property type="component" value="Unplaced"/>
</dbReference>
<reference evidence="3" key="1">
    <citation type="submission" date="2025-08" db="UniProtKB">
        <authorList>
            <consortium name="Ensembl"/>
        </authorList>
    </citation>
    <scope>IDENTIFICATION</scope>
</reference>
<dbReference type="AlphaFoldDB" id="A0A8C4Q2T7"/>
<organism evidence="3 4">
    <name type="scientific">Eptatretus burgeri</name>
    <name type="common">Inshore hagfish</name>
    <dbReference type="NCBI Taxonomy" id="7764"/>
    <lineage>
        <taxon>Eukaryota</taxon>
        <taxon>Metazoa</taxon>
        <taxon>Chordata</taxon>
        <taxon>Craniata</taxon>
        <taxon>Vertebrata</taxon>
        <taxon>Cyclostomata</taxon>
        <taxon>Myxini</taxon>
        <taxon>Myxiniformes</taxon>
        <taxon>Myxinidae</taxon>
        <taxon>Eptatretinae</taxon>
        <taxon>Eptatretus</taxon>
    </lineage>
</organism>
<protein>
    <submittedName>
        <fullName evidence="3">Uncharacterized protein</fullName>
    </submittedName>
</protein>
<dbReference type="InterPro" id="IPR036045">
    <property type="entry name" value="Sec1-like_sf"/>
</dbReference>
<evidence type="ECO:0000313" key="4">
    <source>
        <dbReference type="Proteomes" id="UP000694388"/>
    </source>
</evidence>